<dbReference type="Pfam" id="PF07715">
    <property type="entry name" value="Plug"/>
    <property type="match status" value="1"/>
</dbReference>
<evidence type="ECO:0000256" key="2">
    <source>
        <dbReference type="ARBA" id="ARBA00022448"/>
    </source>
</evidence>
<evidence type="ECO:0000313" key="10">
    <source>
        <dbReference type="EMBL" id="MBO1317666.1"/>
    </source>
</evidence>
<dbReference type="GO" id="GO:0015344">
    <property type="term" value="F:siderophore uptake transmembrane transporter activity"/>
    <property type="evidence" value="ECO:0007669"/>
    <property type="project" value="TreeGrafter"/>
</dbReference>
<feature type="signal peptide" evidence="7">
    <location>
        <begin position="1"/>
        <end position="27"/>
    </location>
</feature>
<evidence type="ECO:0000256" key="6">
    <source>
        <dbReference type="ARBA" id="ARBA00023237"/>
    </source>
</evidence>
<keyword evidence="4" id="KW-0812">Transmembrane</keyword>
<dbReference type="SUPFAM" id="SSF49452">
    <property type="entry name" value="Starch-binding domain-like"/>
    <property type="match status" value="1"/>
</dbReference>
<keyword evidence="3" id="KW-1134">Transmembrane beta strand</keyword>
<organism evidence="10 11">
    <name type="scientific">Acanthopleuribacter pedis</name>
    <dbReference type="NCBI Taxonomy" id="442870"/>
    <lineage>
        <taxon>Bacteria</taxon>
        <taxon>Pseudomonadati</taxon>
        <taxon>Acidobacteriota</taxon>
        <taxon>Holophagae</taxon>
        <taxon>Acanthopleuribacterales</taxon>
        <taxon>Acanthopleuribacteraceae</taxon>
        <taxon>Acanthopleuribacter</taxon>
    </lineage>
</organism>
<evidence type="ECO:0000256" key="3">
    <source>
        <dbReference type="ARBA" id="ARBA00022452"/>
    </source>
</evidence>
<evidence type="ECO:0000313" key="11">
    <source>
        <dbReference type="Proteomes" id="UP000664417"/>
    </source>
</evidence>
<accession>A0A8J7QB67</accession>
<dbReference type="Pfam" id="PF25183">
    <property type="entry name" value="OMP_b-brl_4"/>
    <property type="match status" value="2"/>
</dbReference>
<dbReference type="AlphaFoldDB" id="A0A8J7QB67"/>
<dbReference type="Gene3D" id="2.40.170.20">
    <property type="entry name" value="TonB-dependent receptor, beta-barrel domain"/>
    <property type="match status" value="1"/>
</dbReference>
<dbReference type="InterPro" id="IPR012910">
    <property type="entry name" value="Plug_dom"/>
</dbReference>
<dbReference type="InterPro" id="IPR037066">
    <property type="entry name" value="Plug_dom_sf"/>
</dbReference>
<dbReference type="PANTHER" id="PTHR30069:SF46">
    <property type="entry name" value="OAR PROTEIN"/>
    <property type="match status" value="1"/>
</dbReference>
<comment type="caution">
    <text evidence="10">The sequence shown here is derived from an EMBL/GenBank/DDBJ whole genome shotgun (WGS) entry which is preliminary data.</text>
</comment>
<evidence type="ECO:0000256" key="1">
    <source>
        <dbReference type="ARBA" id="ARBA00004571"/>
    </source>
</evidence>
<protein>
    <submittedName>
        <fullName evidence="10">TonB-dependent receptor</fullName>
    </submittedName>
</protein>
<dbReference type="GO" id="GO:0030246">
    <property type="term" value="F:carbohydrate binding"/>
    <property type="evidence" value="ECO:0007669"/>
    <property type="project" value="InterPro"/>
</dbReference>
<keyword evidence="7" id="KW-0732">Signal</keyword>
<dbReference type="PANTHER" id="PTHR30069">
    <property type="entry name" value="TONB-DEPENDENT OUTER MEMBRANE RECEPTOR"/>
    <property type="match status" value="1"/>
</dbReference>
<evidence type="ECO:0000256" key="5">
    <source>
        <dbReference type="ARBA" id="ARBA00023136"/>
    </source>
</evidence>
<dbReference type="Gene3D" id="2.60.40.1120">
    <property type="entry name" value="Carboxypeptidase-like, regulatory domain"/>
    <property type="match status" value="1"/>
</dbReference>
<keyword evidence="6" id="KW-0998">Cell outer membrane</keyword>
<proteinExistence type="predicted"/>
<sequence length="1015" mass="112147">MKIGFASVLIGCMLALAVLPLAAQSQATTGIIEGRVVDKDGQPIPRVAVDMVNKATNYTKTVKTDKQGRFRGLLLPLGPYRILANKEGFFFAQQDGLQVTVGKTVSVELVLKEITDQKLVDLQKNLENAGEEQRAEIMESITVSVENFDQVVETARVESSVSLGEEEVQGLPNNGRNFLDFTLLTPGATIAQGPDGDVISINGQKGINNNISVDGADFNNPFFGEQRGGQRAAFTFNLDAVQEVVVVGDGAPAEFGRSSAGFVNVITKSGTNKISGSTHTYYREDSLNARAENPDGTRADKFPFDQSQIGFTLGGPFIKDKLFYFVSFDLQSSESTKQTDPNRIEERLVNFFRDLGYPDENGSIDRSNDAHAFLFKLDWNIDFNNLLTLRFTDTSSEQVNGTFDVDSWGRSANAIETADSWSISGQLNTAISDNMINELRFQYAREDRPRAYNGPNIAGSDRPLPDTAFDFGRSYRFGMPFFIPVDYYDTRVQMNNNLSIISGNHLIKIGAELNVTEAFQTFVGFANGRWIFNSTDGFLNYAQNPNYVECSDGSTSFSGGCPEGTSITGPVLFYLQQAGVGGLSVEEAGTQTIDTTELAFFIQDKWDITPTLSVNLGLRWEAQMQPDPITPTDEVFYRDFIGTTRNGMEFPSDGTIPSDESMWQPRFGLTWDPGGLGESVVRLSAGVYYARIPGLALAGTRSTNGSRGQSIFRSSELTPILGPPPAYPDLIPTDTLGDPFRPDVTVYDKNFRNPRSFQVSATYERQILPKTSVYVKATTIKGKNQTRFLNLNDAALGSPWSTGLGADGSNGIGNLTVVESGGESYYESYTLGFNRLFSDKLLVQGHYTYAKDKSHDDNERDPFTFRYATITDLEAEWGYSDRDQRHRASTWALWQAPYGFNLNVRFNYRSAQPKSITANGEDINTPQDRINPDGSITPRNLGRKDNQFRTIDVRLSRNFVFSGFTLEGVVEIFNLTNAKNLLAPQVTNLIFNFDGTVQSGTGTPRQVQLGIKSRW</sequence>
<feature type="domain" description="TonB-dependent transporter Oar-like beta-barrel" evidence="9">
    <location>
        <begin position="366"/>
        <end position="901"/>
    </location>
</feature>
<name>A0A8J7QB67_9BACT</name>
<evidence type="ECO:0000256" key="4">
    <source>
        <dbReference type="ARBA" id="ARBA00022692"/>
    </source>
</evidence>
<evidence type="ECO:0000259" key="9">
    <source>
        <dbReference type="Pfam" id="PF25183"/>
    </source>
</evidence>
<evidence type="ECO:0000259" key="8">
    <source>
        <dbReference type="Pfam" id="PF07715"/>
    </source>
</evidence>
<dbReference type="GO" id="GO:0009279">
    <property type="term" value="C:cell outer membrane"/>
    <property type="evidence" value="ECO:0007669"/>
    <property type="project" value="UniProtKB-SubCell"/>
</dbReference>
<dbReference type="RefSeq" id="WP_207857041.1">
    <property type="nucleotide sequence ID" value="NZ_JAFREP010000003.1"/>
</dbReference>
<dbReference type="GO" id="GO:0044718">
    <property type="term" value="P:siderophore transmembrane transport"/>
    <property type="evidence" value="ECO:0007669"/>
    <property type="project" value="TreeGrafter"/>
</dbReference>
<dbReference type="Pfam" id="PF13620">
    <property type="entry name" value="CarboxypepD_reg"/>
    <property type="match status" value="1"/>
</dbReference>
<dbReference type="SUPFAM" id="SSF56935">
    <property type="entry name" value="Porins"/>
    <property type="match status" value="1"/>
</dbReference>
<dbReference type="Gene3D" id="2.170.130.10">
    <property type="entry name" value="TonB-dependent receptor, plug domain"/>
    <property type="match status" value="1"/>
</dbReference>
<keyword evidence="5" id="KW-0472">Membrane</keyword>
<comment type="subcellular location">
    <subcellularLocation>
        <location evidence="1">Cell outer membrane</location>
        <topology evidence="1">Multi-pass membrane protein</topology>
    </subcellularLocation>
</comment>
<feature type="chain" id="PRO_5035224076" evidence="7">
    <location>
        <begin position="28"/>
        <end position="1015"/>
    </location>
</feature>
<evidence type="ECO:0000256" key="7">
    <source>
        <dbReference type="SAM" id="SignalP"/>
    </source>
</evidence>
<dbReference type="Proteomes" id="UP000664417">
    <property type="component" value="Unassembled WGS sequence"/>
</dbReference>
<keyword evidence="2" id="KW-0813">Transport</keyword>
<gene>
    <name evidence="10" type="ORF">J3U88_04270</name>
</gene>
<keyword evidence="10" id="KW-0675">Receptor</keyword>
<feature type="domain" description="TonB-dependent transporter Oar-like beta-barrel" evidence="9">
    <location>
        <begin position="266"/>
        <end position="335"/>
    </location>
</feature>
<dbReference type="InterPro" id="IPR039426">
    <property type="entry name" value="TonB-dep_rcpt-like"/>
</dbReference>
<reference evidence="10" key="1">
    <citation type="submission" date="2021-03" db="EMBL/GenBank/DDBJ databases">
        <authorList>
            <person name="Wang G."/>
        </authorList>
    </citation>
    <scope>NUCLEOTIDE SEQUENCE</scope>
    <source>
        <strain evidence="10">KCTC 12899</strain>
    </source>
</reference>
<dbReference type="InterPro" id="IPR036942">
    <property type="entry name" value="Beta-barrel_TonB_sf"/>
</dbReference>
<dbReference type="InterPro" id="IPR057601">
    <property type="entry name" value="Oar-like_b-barrel"/>
</dbReference>
<dbReference type="EMBL" id="JAFREP010000003">
    <property type="protein sequence ID" value="MBO1317666.1"/>
    <property type="molecule type" value="Genomic_DNA"/>
</dbReference>
<dbReference type="InterPro" id="IPR013784">
    <property type="entry name" value="Carb-bd-like_fold"/>
</dbReference>
<feature type="domain" description="TonB-dependent receptor plug" evidence="8">
    <location>
        <begin position="165"/>
        <end position="261"/>
    </location>
</feature>
<keyword evidence="11" id="KW-1185">Reference proteome</keyword>